<feature type="domain" description="AB hydrolase-1" evidence="5">
    <location>
        <begin position="15"/>
        <end position="141"/>
    </location>
</feature>
<dbReference type="InterPro" id="IPR051601">
    <property type="entry name" value="Serine_prot/Carboxylest_S33"/>
</dbReference>
<reference evidence="8" key="1">
    <citation type="journal article" date="2019" name="Int. J. Syst. Evol. Microbiol.">
        <title>The Global Catalogue of Microorganisms (GCM) 10K type strain sequencing project: providing services to taxonomists for standard genome sequencing and annotation.</title>
        <authorList>
            <consortium name="The Broad Institute Genomics Platform"/>
            <consortium name="The Broad Institute Genome Sequencing Center for Infectious Disease"/>
            <person name="Wu L."/>
            <person name="Ma J."/>
        </authorList>
    </citation>
    <scope>NUCLEOTIDE SEQUENCE [LARGE SCALE GENOMIC DNA]</scope>
    <source>
        <strain evidence="8">JCM 10083</strain>
    </source>
</reference>
<feature type="domain" description="Peptidase S33 tripeptidyl aminopeptidase-like C-terminal" evidence="6">
    <location>
        <begin position="310"/>
        <end position="391"/>
    </location>
</feature>
<evidence type="ECO:0000259" key="6">
    <source>
        <dbReference type="Pfam" id="PF08386"/>
    </source>
</evidence>
<evidence type="ECO:0000256" key="4">
    <source>
        <dbReference type="SAM" id="MobiDB-lite"/>
    </source>
</evidence>
<dbReference type="InterPro" id="IPR029058">
    <property type="entry name" value="AB_hydrolase_fold"/>
</dbReference>
<evidence type="ECO:0000256" key="2">
    <source>
        <dbReference type="ARBA" id="ARBA00022729"/>
    </source>
</evidence>
<evidence type="ECO:0000259" key="5">
    <source>
        <dbReference type="Pfam" id="PF00561"/>
    </source>
</evidence>
<dbReference type="PANTHER" id="PTHR43248:SF29">
    <property type="entry name" value="TRIPEPTIDYL AMINOPEPTIDASE"/>
    <property type="match status" value="1"/>
</dbReference>
<dbReference type="GO" id="GO:0016787">
    <property type="term" value="F:hydrolase activity"/>
    <property type="evidence" value="ECO:0007669"/>
    <property type="project" value="UniProtKB-KW"/>
</dbReference>
<evidence type="ECO:0000256" key="1">
    <source>
        <dbReference type="ARBA" id="ARBA00010088"/>
    </source>
</evidence>
<comment type="similarity">
    <text evidence="1">Belongs to the peptidase S33 family.</text>
</comment>
<dbReference type="InterPro" id="IPR000073">
    <property type="entry name" value="AB_hydrolase_1"/>
</dbReference>
<name>A0ABW2SQN7_9ACTN</name>
<dbReference type="EMBL" id="JBHTEE010000001">
    <property type="protein sequence ID" value="MFC7598520.1"/>
    <property type="molecule type" value="Genomic_DNA"/>
</dbReference>
<feature type="region of interest" description="Disordered" evidence="4">
    <location>
        <begin position="33"/>
        <end position="57"/>
    </location>
</feature>
<dbReference type="InterPro" id="IPR013595">
    <property type="entry name" value="Pept_S33_TAP-like_C"/>
</dbReference>
<evidence type="ECO:0000313" key="8">
    <source>
        <dbReference type="Proteomes" id="UP001596514"/>
    </source>
</evidence>
<dbReference type="Pfam" id="PF08386">
    <property type="entry name" value="Abhydrolase_4"/>
    <property type="match status" value="1"/>
</dbReference>
<gene>
    <name evidence="7" type="ORF">ACFQVD_00210</name>
</gene>
<keyword evidence="2" id="KW-0732">Signal</keyword>
<evidence type="ECO:0000256" key="3">
    <source>
        <dbReference type="ARBA" id="ARBA00022801"/>
    </source>
</evidence>
<dbReference type="Proteomes" id="UP001596514">
    <property type="component" value="Unassembled WGS sequence"/>
</dbReference>
<sequence>MPIDHVMMNAANARLNQRHDLIGFDPRGVGYSTKVDCPEPDSGAGHGKGNKRGPGALTESEARQIYDDQVRGNRACSSFDPAFLGGLTTVNIARDLDRIRAGLGERKIGFLALSWGTWLGAVYRSEFPDTVGRMWLDSVAIPHFSTLAFEKGRAEATARNCSRMAGWMAKRDKTYGFGTSRKKAEAALLALRRDYDAKPRTFTDLDFPVAGATVGMLCAQTGPDWPLTAKALSGLRDVTGTTAPHELKQIYSGKPIDIPPGAPEDFNQTMNRATFCNEDTGPRDFASAWSAWQQRLKNHPLTGDFGKFSAVAGCAGWTLPVTTTQVRDSGTSLQLSGHRYESMSPYEWTTRMQQIIGGAVLTVDDDVHGSALMDPTCGAKVATYFETGRLSNGHCRGIQPSA</sequence>
<organism evidence="7 8">
    <name type="scientific">Streptosporangium amethystogenes subsp. fukuiense</name>
    <dbReference type="NCBI Taxonomy" id="698418"/>
    <lineage>
        <taxon>Bacteria</taxon>
        <taxon>Bacillati</taxon>
        <taxon>Actinomycetota</taxon>
        <taxon>Actinomycetes</taxon>
        <taxon>Streptosporangiales</taxon>
        <taxon>Streptosporangiaceae</taxon>
        <taxon>Streptosporangium</taxon>
    </lineage>
</organism>
<dbReference type="Gene3D" id="3.40.50.1820">
    <property type="entry name" value="alpha/beta hydrolase"/>
    <property type="match status" value="1"/>
</dbReference>
<evidence type="ECO:0000313" key="7">
    <source>
        <dbReference type="EMBL" id="MFC7598520.1"/>
    </source>
</evidence>
<protein>
    <submittedName>
        <fullName evidence="7">Alpha/beta fold hydrolase</fullName>
    </submittedName>
</protein>
<accession>A0ABW2SQN7</accession>
<keyword evidence="8" id="KW-1185">Reference proteome</keyword>
<dbReference type="PANTHER" id="PTHR43248">
    <property type="entry name" value="2-SUCCINYL-6-HYDROXY-2,4-CYCLOHEXADIENE-1-CARBOXYLATE SYNTHASE"/>
    <property type="match status" value="1"/>
</dbReference>
<dbReference type="Pfam" id="PF00561">
    <property type="entry name" value="Abhydrolase_1"/>
    <property type="match status" value="1"/>
</dbReference>
<dbReference type="RefSeq" id="WP_343961917.1">
    <property type="nucleotide sequence ID" value="NZ_BAAAGK010000006.1"/>
</dbReference>
<proteinExistence type="inferred from homology"/>
<comment type="caution">
    <text evidence="7">The sequence shown here is derived from an EMBL/GenBank/DDBJ whole genome shotgun (WGS) entry which is preliminary data.</text>
</comment>
<keyword evidence="3 7" id="KW-0378">Hydrolase</keyword>
<dbReference type="SUPFAM" id="SSF53474">
    <property type="entry name" value="alpha/beta-Hydrolases"/>
    <property type="match status" value="1"/>
</dbReference>